<sequence>MPITWVRGIRSCVLVFQLYIFSFFKIFKINLTMKRILLSLLLIALSTASYAQLRVGIKAVTAGT</sequence>
<keyword evidence="1" id="KW-1133">Transmembrane helix</keyword>
<name>A0A6N4SP01_CYTH3</name>
<evidence type="ECO:0000313" key="3">
    <source>
        <dbReference type="Proteomes" id="UP000001822"/>
    </source>
</evidence>
<dbReference type="KEGG" id="chu:CHU_0748"/>
<feature type="transmembrane region" description="Helical" evidence="1">
    <location>
        <begin position="6"/>
        <end position="24"/>
    </location>
</feature>
<keyword evidence="1" id="KW-0812">Transmembrane</keyword>
<dbReference type="EMBL" id="CP000383">
    <property type="protein sequence ID" value="ABG58035.1"/>
    <property type="molecule type" value="Genomic_DNA"/>
</dbReference>
<protein>
    <submittedName>
        <fullName evidence="2">Uncharacterized protein</fullName>
    </submittedName>
</protein>
<keyword evidence="3" id="KW-1185">Reference proteome</keyword>
<organism evidence="2 3">
    <name type="scientific">Cytophaga hutchinsonii (strain ATCC 33406 / DSM 1761 / CIP 103989 / NBRC 15051 / NCIMB 9469 / D465)</name>
    <dbReference type="NCBI Taxonomy" id="269798"/>
    <lineage>
        <taxon>Bacteria</taxon>
        <taxon>Pseudomonadati</taxon>
        <taxon>Bacteroidota</taxon>
        <taxon>Cytophagia</taxon>
        <taxon>Cytophagales</taxon>
        <taxon>Cytophagaceae</taxon>
        <taxon>Cytophaga</taxon>
    </lineage>
</organism>
<dbReference type="AlphaFoldDB" id="A0A6N4SP01"/>
<feature type="transmembrane region" description="Helical" evidence="1">
    <location>
        <begin position="36"/>
        <end position="53"/>
    </location>
</feature>
<accession>A0A6N4SP01</accession>
<evidence type="ECO:0000313" key="2">
    <source>
        <dbReference type="EMBL" id="ABG58035.1"/>
    </source>
</evidence>
<proteinExistence type="predicted"/>
<keyword evidence="1" id="KW-0472">Membrane</keyword>
<gene>
    <name evidence="2" type="ordered locus">CHU_0748</name>
</gene>
<dbReference type="Proteomes" id="UP000001822">
    <property type="component" value="Chromosome"/>
</dbReference>
<evidence type="ECO:0000256" key="1">
    <source>
        <dbReference type="SAM" id="Phobius"/>
    </source>
</evidence>
<reference evidence="2 3" key="1">
    <citation type="journal article" date="2007" name="Appl. Environ. Microbiol.">
        <title>Genome sequence of the cellulolytic gliding bacterium Cytophaga hutchinsonii.</title>
        <authorList>
            <person name="Xie G."/>
            <person name="Bruce D.C."/>
            <person name="Challacombe J.F."/>
            <person name="Chertkov O."/>
            <person name="Detter J.C."/>
            <person name="Gilna P."/>
            <person name="Han C.S."/>
            <person name="Lucas S."/>
            <person name="Misra M."/>
            <person name="Myers G.L."/>
            <person name="Richardson P."/>
            <person name="Tapia R."/>
            <person name="Thayer N."/>
            <person name="Thompson L.S."/>
            <person name="Brettin T.S."/>
            <person name="Henrissat B."/>
            <person name="Wilson D.B."/>
            <person name="McBride M.J."/>
        </authorList>
    </citation>
    <scope>NUCLEOTIDE SEQUENCE [LARGE SCALE GENOMIC DNA]</scope>
    <source>
        <strain evidence="3">ATCC 33406 / DSM 1761 / CIP 103989 / NBRC 15051 / NCIMB 9469 / D465</strain>
    </source>
</reference>